<dbReference type="Pfam" id="PF00003">
    <property type="entry name" value="7tm_3"/>
    <property type="match status" value="2"/>
</dbReference>
<dbReference type="Pfam" id="PF01094">
    <property type="entry name" value="ANF_receptor"/>
    <property type="match status" value="1"/>
</dbReference>
<dbReference type="PRINTS" id="PR01177">
    <property type="entry name" value="GABAB1RECPTR"/>
</dbReference>
<evidence type="ECO:0000256" key="9">
    <source>
        <dbReference type="SAM" id="MobiDB-lite"/>
    </source>
</evidence>
<feature type="transmembrane region" description="Helical" evidence="10">
    <location>
        <begin position="321"/>
        <end position="343"/>
    </location>
</feature>
<feature type="compositionally biased region" description="Acidic residues" evidence="9">
    <location>
        <begin position="1039"/>
        <end position="1057"/>
    </location>
</feature>
<keyword evidence="7" id="KW-0325">Glycoprotein</keyword>
<dbReference type="EMBL" id="CAJNOG010002050">
    <property type="protein sequence ID" value="CAF1486913.1"/>
    <property type="molecule type" value="Genomic_DNA"/>
</dbReference>
<comment type="caution">
    <text evidence="12">The sequence shown here is derived from an EMBL/GenBank/DDBJ whole genome shotgun (WGS) entry which is preliminary data.</text>
</comment>
<dbReference type="InterPro" id="IPR028082">
    <property type="entry name" value="Peripla_BP_I"/>
</dbReference>
<evidence type="ECO:0000256" key="1">
    <source>
        <dbReference type="ARBA" id="ARBA00004141"/>
    </source>
</evidence>
<dbReference type="InterPro" id="IPR001828">
    <property type="entry name" value="ANF_lig-bd_rcpt"/>
</dbReference>
<feature type="domain" description="G-protein coupled receptors family 3 profile" evidence="11">
    <location>
        <begin position="758"/>
        <end position="969"/>
    </location>
</feature>
<feature type="transmembrane region" description="Helical" evidence="10">
    <location>
        <begin position="861"/>
        <end position="880"/>
    </location>
</feature>
<organism evidence="12 13">
    <name type="scientific">Adineta steineri</name>
    <dbReference type="NCBI Taxonomy" id="433720"/>
    <lineage>
        <taxon>Eukaryota</taxon>
        <taxon>Metazoa</taxon>
        <taxon>Spiralia</taxon>
        <taxon>Gnathifera</taxon>
        <taxon>Rotifera</taxon>
        <taxon>Eurotatoria</taxon>
        <taxon>Bdelloidea</taxon>
        <taxon>Adinetida</taxon>
        <taxon>Adinetidae</taxon>
        <taxon>Adineta</taxon>
    </lineage>
</organism>
<protein>
    <recommendedName>
        <fullName evidence="11">G-protein coupled receptors family 3 profile domain-containing protein</fullName>
    </recommendedName>
</protein>
<feature type="transmembrane region" description="Helical" evidence="10">
    <location>
        <begin position="753"/>
        <end position="774"/>
    </location>
</feature>
<reference evidence="12" key="1">
    <citation type="submission" date="2021-02" db="EMBL/GenBank/DDBJ databases">
        <authorList>
            <person name="Nowell W R."/>
        </authorList>
    </citation>
    <scope>NUCLEOTIDE SEQUENCE</scope>
</reference>
<dbReference type="GO" id="GO:0007214">
    <property type="term" value="P:gamma-aminobutyric acid signaling pathway"/>
    <property type="evidence" value="ECO:0007669"/>
    <property type="project" value="TreeGrafter"/>
</dbReference>
<dbReference type="GO" id="GO:0038039">
    <property type="term" value="C:G protein-coupled receptor heterodimeric complex"/>
    <property type="evidence" value="ECO:0007669"/>
    <property type="project" value="TreeGrafter"/>
</dbReference>
<dbReference type="PANTHER" id="PTHR10519">
    <property type="entry name" value="GABA-B RECEPTOR"/>
    <property type="match status" value="1"/>
</dbReference>
<feature type="transmembrane region" description="Helical" evidence="10">
    <location>
        <begin position="931"/>
        <end position="951"/>
    </location>
</feature>
<evidence type="ECO:0000256" key="2">
    <source>
        <dbReference type="ARBA" id="ARBA00022692"/>
    </source>
</evidence>
<keyword evidence="2 10" id="KW-0812">Transmembrane</keyword>
<sequence length="1179" mass="136267">VANDLSNLVAMDKIQFEVNLTRGLAYRHGPEWQKDNARYMKGLLTDFKTRDVRIIIANFNQTIATQMFCHAAREHIYGSRYQWIILGFPSLSDWWHEPTNCSKQELIRAINGTLQTRVPRFSIDTDQNRSDNVLEYLKIYSEMNKTYFDAYAYDTIWSLAYLYQIQSLHNQSNIEIFKKHLETIDFIGATGRVRYLNGGRIGEILVEQFVACRMMTDGTCISPCYEEEDDCNLTVVKVFLAKNSESKIDPPILYKLNPIMWHGNGPPRDRTNQTIEFQHIYISVFISISICSGIGLFISCTFLAFNIHFQSHRFIRMSSPALNNLILCGCMLAYMSIIVMGINSSLFIKKSYREIIMNIICPIRVWILCISFTLAFGSMFSKTWRVHSIFTNINTTKKVANDLSNLVAMDKTQFEVNLTRGLAYRHGPEWQKDNARYMKGLLTDFKTRDVRIIIANFNQTIATQMFCHAAREHIYGSRYQWIILGFPSLSDWWYEPTNCSKQELIRAINGTLQTRVPRFSIDTNQNRSDNVLEYLKIYSEMNKTYFDAYAYDTIWSLAYLYQIQSLHNQSNIEIFKKHLETIDFIGATGRVRYLNGGRIGEILVEQFVACRMMTDGTCISPCYEEEDDCNLTVVKVFLAKNSESKIDPPILYKLNPIMWHGNGPPRDRTNQTIEFQHIYISVFISISICSGIGLFISCTFLAFNIHFQSHRFIRMSSPALNNLILCGCMLAYMSIIVMGINSSLFIKKSYREIIMNIICPIRVWILCISFTLAFGSMFSKTWRVHSIFTNINTTKKGIHDSRLLAIVGILLFVDLIFLISWQIFDPIHQKRVYDTPSRLKDNHDIEIIPYREECKSKNMSLWVVILIIYKGLLMFFGSFLSWKTRHVTIPALNDSRYIGLSVYIVFICCTLGSLVIFIPNEQIQFSYFLRSFFIVICTTATVCLVFVPKIIEVYRDPHSRKRQPRVTSRFLERNHHRAAVTVQNYNTALEDNQHLKFVLSMQEETVDRLLKELTNLQTGKNNSTNVGTLELERLVAPNDETEETHDDDPLLEGDDETSINSMRNHTVSRPESIARAVSLCLLNKIQMKQLYWPDSVGIGRYSIPSFNDRLHPSSTPSPSKIVFQQTHENSKDTNKENSKLIEIVEDNELSSNNLKRLYDGLGSLDEIRLNEMIETDLIS</sequence>
<dbReference type="PROSITE" id="PS50259">
    <property type="entry name" value="G_PROTEIN_RECEP_F3_4"/>
    <property type="match status" value="1"/>
</dbReference>
<feature type="transmembrane region" description="Helical" evidence="10">
    <location>
        <begin position="803"/>
        <end position="824"/>
    </location>
</feature>
<keyword evidence="8" id="KW-0807">Transducer</keyword>
<dbReference type="Gene3D" id="3.40.50.2300">
    <property type="match status" value="2"/>
</dbReference>
<proteinExistence type="predicted"/>
<feature type="transmembrane region" description="Helical" evidence="10">
    <location>
        <begin position="280"/>
        <end position="309"/>
    </location>
</feature>
<feature type="non-terminal residue" evidence="12">
    <location>
        <position position="1"/>
    </location>
</feature>
<dbReference type="InterPro" id="IPR017978">
    <property type="entry name" value="GPCR_3_C"/>
</dbReference>
<dbReference type="PANTHER" id="PTHR10519:SF20">
    <property type="entry name" value="G-PROTEIN COUPLED RECEPTOR 156-RELATED"/>
    <property type="match status" value="1"/>
</dbReference>
<dbReference type="Proteomes" id="UP000663845">
    <property type="component" value="Unassembled WGS sequence"/>
</dbReference>
<evidence type="ECO:0000256" key="10">
    <source>
        <dbReference type="SAM" id="Phobius"/>
    </source>
</evidence>
<evidence type="ECO:0000259" key="11">
    <source>
        <dbReference type="PROSITE" id="PS50259"/>
    </source>
</evidence>
<evidence type="ECO:0000256" key="3">
    <source>
        <dbReference type="ARBA" id="ARBA00022989"/>
    </source>
</evidence>
<feature type="transmembrane region" description="Helical" evidence="10">
    <location>
        <begin position="719"/>
        <end position="741"/>
    </location>
</feature>
<evidence type="ECO:0000313" key="13">
    <source>
        <dbReference type="Proteomes" id="UP000663845"/>
    </source>
</evidence>
<evidence type="ECO:0000256" key="4">
    <source>
        <dbReference type="ARBA" id="ARBA00023040"/>
    </source>
</evidence>
<gene>
    <name evidence="12" type="ORF">JYZ213_LOCUS42697</name>
</gene>
<evidence type="ECO:0000256" key="5">
    <source>
        <dbReference type="ARBA" id="ARBA00023136"/>
    </source>
</evidence>
<evidence type="ECO:0000256" key="7">
    <source>
        <dbReference type="ARBA" id="ARBA00023180"/>
    </source>
</evidence>
<evidence type="ECO:0000313" key="12">
    <source>
        <dbReference type="EMBL" id="CAF1486913.1"/>
    </source>
</evidence>
<evidence type="ECO:0000256" key="6">
    <source>
        <dbReference type="ARBA" id="ARBA00023170"/>
    </source>
</evidence>
<keyword evidence="6" id="KW-0675">Receptor</keyword>
<dbReference type="PRINTS" id="PR01176">
    <property type="entry name" value="GABABRECEPTR"/>
</dbReference>
<accession>A0A815S8R4</accession>
<keyword evidence="4" id="KW-0297">G-protein coupled receptor</keyword>
<dbReference type="AlphaFoldDB" id="A0A815S8R4"/>
<keyword evidence="5 10" id="KW-0472">Membrane</keyword>
<feature type="region of interest" description="Disordered" evidence="9">
    <location>
        <begin position="1037"/>
        <end position="1057"/>
    </location>
</feature>
<feature type="transmembrane region" description="Helical" evidence="10">
    <location>
        <begin position="678"/>
        <end position="707"/>
    </location>
</feature>
<dbReference type="GO" id="GO:0004965">
    <property type="term" value="F:G protein-coupled GABA receptor activity"/>
    <property type="evidence" value="ECO:0007669"/>
    <property type="project" value="InterPro"/>
</dbReference>
<feature type="transmembrane region" description="Helical" evidence="10">
    <location>
        <begin position="900"/>
        <end position="919"/>
    </location>
</feature>
<dbReference type="InterPro" id="IPR002455">
    <property type="entry name" value="GPCR3_GABA-B"/>
</dbReference>
<comment type="subcellular location">
    <subcellularLocation>
        <location evidence="1">Membrane</location>
        <topology evidence="1">Multi-pass membrane protein</topology>
    </subcellularLocation>
</comment>
<dbReference type="SUPFAM" id="SSF53822">
    <property type="entry name" value="Periplasmic binding protein-like I"/>
    <property type="match status" value="2"/>
</dbReference>
<keyword evidence="3 10" id="KW-1133">Transmembrane helix</keyword>
<evidence type="ECO:0000256" key="8">
    <source>
        <dbReference type="ARBA" id="ARBA00023224"/>
    </source>
</evidence>
<name>A0A815S8R4_9BILA</name>
<feature type="transmembrane region" description="Helical" evidence="10">
    <location>
        <begin position="355"/>
        <end position="376"/>
    </location>
</feature>